<sequence>MTAPAPSDLASRAALFAALVVMGAGWGITQPLGKIAVSEGHRAPGLVFWQLAIGAVVLGLVMALRRRRIRWDGPAMRVYLLIALIGTVLPNSASFEAIRHLPSGLISILLSLVPVFAFPIALILRNEKFQPVRLMGLLIGLAGVLIIVAPGTSLPDRAMIVFVPLALIAPLFYALEGNVVARWGTAGLDPIEVLFGGSVVGAIVALPIAVGTNSFIDPMESFGAPEWALVASSLIHAAVYTTYVWMVGRAGPVFAVQVSYLVTGFGVFWALLILGERYSLWVWAAMAVILAGVLLVQPRQRTALERAGETGQPSTP</sequence>
<dbReference type="InterPro" id="IPR000620">
    <property type="entry name" value="EamA_dom"/>
</dbReference>
<feature type="transmembrane region" description="Helical" evidence="6">
    <location>
        <begin position="193"/>
        <end position="215"/>
    </location>
</feature>
<dbReference type="EMBL" id="WUPT01000001">
    <property type="protein sequence ID" value="MXQ06508.1"/>
    <property type="molecule type" value="Genomic_DNA"/>
</dbReference>
<dbReference type="RefSeq" id="WP_160762440.1">
    <property type="nucleotide sequence ID" value="NZ_WUPT01000001.1"/>
</dbReference>
<feature type="transmembrane region" description="Helical" evidence="6">
    <location>
        <begin position="227"/>
        <end position="246"/>
    </location>
</feature>
<accession>A0A7C9IE57</accession>
<feature type="transmembrane region" description="Helical" evidence="6">
    <location>
        <begin position="158"/>
        <end position="181"/>
    </location>
</feature>
<proteinExistence type="inferred from homology"/>
<dbReference type="PANTHER" id="PTHR32322">
    <property type="entry name" value="INNER MEMBRANE TRANSPORTER"/>
    <property type="match status" value="1"/>
</dbReference>
<evidence type="ECO:0000313" key="9">
    <source>
        <dbReference type="Proteomes" id="UP000480350"/>
    </source>
</evidence>
<protein>
    <submittedName>
        <fullName evidence="8">EamA family transporter</fullName>
    </submittedName>
</protein>
<feature type="transmembrane region" description="Helical" evidence="6">
    <location>
        <begin position="105"/>
        <end position="124"/>
    </location>
</feature>
<evidence type="ECO:0000256" key="2">
    <source>
        <dbReference type="ARBA" id="ARBA00007362"/>
    </source>
</evidence>
<feature type="transmembrane region" description="Helical" evidence="6">
    <location>
        <begin position="278"/>
        <end position="296"/>
    </location>
</feature>
<feature type="transmembrane region" description="Helical" evidence="6">
    <location>
        <begin position="253"/>
        <end position="272"/>
    </location>
</feature>
<dbReference type="PANTHER" id="PTHR32322:SF2">
    <property type="entry name" value="EAMA DOMAIN-CONTAINING PROTEIN"/>
    <property type="match status" value="1"/>
</dbReference>
<keyword evidence="5 6" id="KW-0472">Membrane</keyword>
<organism evidence="8 9">
    <name type="scientific">Kangsaoukella pontilimi</name>
    <dbReference type="NCBI Taxonomy" id="2691042"/>
    <lineage>
        <taxon>Bacteria</taxon>
        <taxon>Pseudomonadati</taxon>
        <taxon>Pseudomonadota</taxon>
        <taxon>Alphaproteobacteria</taxon>
        <taxon>Rhodobacterales</taxon>
        <taxon>Paracoccaceae</taxon>
        <taxon>Kangsaoukella</taxon>
    </lineage>
</organism>
<evidence type="ECO:0000256" key="3">
    <source>
        <dbReference type="ARBA" id="ARBA00022692"/>
    </source>
</evidence>
<feature type="transmembrane region" description="Helical" evidence="6">
    <location>
        <begin position="9"/>
        <end position="26"/>
    </location>
</feature>
<feature type="domain" description="EamA" evidence="7">
    <location>
        <begin position="19"/>
        <end position="148"/>
    </location>
</feature>
<name>A0A7C9IE57_9RHOB</name>
<dbReference type="Proteomes" id="UP000480350">
    <property type="component" value="Unassembled WGS sequence"/>
</dbReference>
<keyword evidence="4 6" id="KW-1133">Transmembrane helix</keyword>
<keyword evidence="9" id="KW-1185">Reference proteome</keyword>
<reference evidence="8 9" key="1">
    <citation type="submission" date="2019-12" db="EMBL/GenBank/DDBJ databases">
        <authorList>
            <person name="Lee S.D."/>
        </authorList>
    </citation>
    <scope>NUCLEOTIDE SEQUENCE [LARGE SCALE GENOMIC DNA]</scope>
    <source>
        <strain evidence="8 9">GH1-50</strain>
    </source>
</reference>
<dbReference type="AlphaFoldDB" id="A0A7C9IE57"/>
<reference evidence="8 9" key="2">
    <citation type="submission" date="2020-03" db="EMBL/GenBank/DDBJ databases">
        <title>Kangsaoukella pontilimi gen. nov., sp. nov., a new member of the family Rhodobacteraceae isolated from a tidal mudflat.</title>
        <authorList>
            <person name="Kim I.S."/>
        </authorList>
    </citation>
    <scope>NUCLEOTIDE SEQUENCE [LARGE SCALE GENOMIC DNA]</scope>
    <source>
        <strain evidence="8 9">GH1-50</strain>
    </source>
</reference>
<evidence type="ECO:0000256" key="1">
    <source>
        <dbReference type="ARBA" id="ARBA00004141"/>
    </source>
</evidence>
<feature type="domain" description="EamA" evidence="7">
    <location>
        <begin position="165"/>
        <end position="296"/>
    </location>
</feature>
<evidence type="ECO:0000313" key="8">
    <source>
        <dbReference type="EMBL" id="MXQ06508.1"/>
    </source>
</evidence>
<evidence type="ECO:0000259" key="7">
    <source>
        <dbReference type="Pfam" id="PF00892"/>
    </source>
</evidence>
<comment type="subcellular location">
    <subcellularLocation>
        <location evidence="1">Membrane</location>
        <topology evidence="1">Multi-pass membrane protein</topology>
    </subcellularLocation>
</comment>
<dbReference type="InterPro" id="IPR050638">
    <property type="entry name" value="AA-Vitamin_Transporters"/>
</dbReference>
<dbReference type="Pfam" id="PF00892">
    <property type="entry name" value="EamA"/>
    <property type="match status" value="2"/>
</dbReference>
<evidence type="ECO:0000256" key="6">
    <source>
        <dbReference type="SAM" id="Phobius"/>
    </source>
</evidence>
<dbReference type="SUPFAM" id="SSF103481">
    <property type="entry name" value="Multidrug resistance efflux transporter EmrE"/>
    <property type="match status" value="2"/>
</dbReference>
<dbReference type="GO" id="GO:0016020">
    <property type="term" value="C:membrane"/>
    <property type="evidence" value="ECO:0007669"/>
    <property type="project" value="UniProtKB-SubCell"/>
</dbReference>
<evidence type="ECO:0000256" key="5">
    <source>
        <dbReference type="ARBA" id="ARBA00023136"/>
    </source>
</evidence>
<feature type="transmembrane region" description="Helical" evidence="6">
    <location>
        <begin position="46"/>
        <end position="64"/>
    </location>
</feature>
<comment type="caution">
    <text evidence="8">The sequence shown here is derived from an EMBL/GenBank/DDBJ whole genome shotgun (WGS) entry which is preliminary data.</text>
</comment>
<keyword evidence="3 6" id="KW-0812">Transmembrane</keyword>
<gene>
    <name evidence="8" type="ORF">GQ651_01475</name>
</gene>
<feature type="transmembrane region" description="Helical" evidence="6">
    <location>
        <begin position="76"/>
        <end position="93"/>
    </location>
</feature>
<dbReference type="InterPro" id="IPR037185">
    <property type="entry name" value="EmrE-like"/>
</dbReference>
<evidence type="ECO:0000256" key="4">
    <source>
        <dbReference type="ARBA" id="ARBA00022989"/>
    </source>
</evidence>
<feature type="transmembrane region" description="Helical" evidence="6">
    <location>
        <begin position="131"/>
        <end position="152"/>
    </location>
</feature>
<comment type="similarity">
    <text evidence="2">Belongs to the EamA transporter family.</text>
</comment>